<feature type="transmembrane region" description="Helical" evidence="2">
    <location>
        <begin position="99"/>
        <end position="119"/>
    </location>
</feature>
<organism evidence="3 4">
    <name type="scientific">Flexivirga caeni</name>
    <dbReference type="NCBI Taxonomy" id="2294115"/>
    <lineage>
        <taxon>Bacteria</taxon>
        <taxon>Bacillati</taxon>
        <taxon>Actinomycetota</taxon>
        <taxon>Actinomycetes</taxon>
        <taxon>Micrococcales</taxon>
        <taxon>Dermacoccaceae</taxon>
        <taxon>Flexivirga</taxon>
    </lineage>
</organism>
<proteinExistence type="predicted"/>
<evidence type="ECO:0000313" key="4">
    <source>
        <dbReference type="Proteomes" id="UP000271678"/>
    </source>
</evidence>
<evidence type="ECO:0000256" key="2">
    <source>
        <dbReference type="SAM" id="Phobius"/>
    </source>
</evidence>
<feature type="transmembrane region" description="Helical" evidence="2">
    <location>
        <begin position="65"/>
        <end position="92"/>
    </location>
</feature>
<dbReference type="AlphaFoldDB" id="A0A3M9M461"/>
<dbReference type="Proteomes" id="UP000271678">
    <property type="component" value="Unassembled WGS sequence"/>
</dbReference>
<dbReference type="EMBL" id="RJJQ01000017">
    <property type="protein sequence ID" value="RNI20339.1"/>
    <property type="molecule type" value="Genomic_DNA"/>
</dbReference>
<feature type="transmembrane region" description="Helical" evidence="2">
    <location>
        <begin position="131"/>
        <end position="152"/>
    </location>
</feature>
<evidence type="ECO:0000256" key="1">
    <source>
        <dbReference type="SAM" id="MobiDB-lite"/>
    </source>
</evidence>
<keyword evidence="4" id="KW-1185">Reference proteome</keyword>
<comment type="caution">
    <text evidence="3">The sequence shown here is derived from an EMBL/GenBank/DDBJ whole genome shotgun (WGS) entry which is preliminary data.</text>
</comment>
<protein>
    <submittedName>
        <fullName evidence="3">Uncharacterized protein</fullName>
    </submittedName>
</protein>
<sequence length="182" mass="18915">MKPNHDPSFVPARPPGRKWWIATSVLHLVSAGVHALGAVACLHWLSRANSDSYYEAHQDADPDVMMLGMGLVLGLAGCCVLAAIYSFVAFLVTLCFSQVGPAMLFFSLPVSCAAALGSAAELVPPAGTFGVLVRAAPGFFVAAGVAAPIVAMQQPQRAPRPRPGFPPAPRSGPGSPYPGIRP</sequence>
<accession>A0A3M9M461</accession>
<reference evidence="3 4" key="1">
    <citation type="submission" date="2018-11" db="EMBL/GenBank/DDBJ databases">
        <title>Draft genome of Simplicispira Flexivirga sp. BO-16.</title>
        <authorList>
            <person name="Im W.T."/>
        </authorList>
    </citation>
    <scope>NUCLEOTIDE SEQUENCE [LARGE SCALE GENOMIC DNA]</scope>
    <source>
        <strain evidence="3 4">BO-16</strain>
    </source>
</reference>
<evidence type="ECO:0000313" key="3">
    <source>
        <dbReference type="EMBL" id="RNI20339.1"/>
    </source>
</evidence>
<keyword evidence="2" id="KW-1133">Transmembrane helix</keyword>
<name>A0A3M9M461_9MICO</name>
<gene>
    <name evidence="3" type="ORF">EFY87_15460</name>
</gene>
<feature type="transmembrane region" description="Helical" evidence="2">
    <location>
        <begin position="20"/>
        <end position="45"/>
    </location>
</feature>
<feature type="region of interest" description="Disordered" evidence="1">
    <location>
        <begin position="154"/>
        <end position="182"/>
    </location>
</feature>
<keyword evidence="2" id="KW-0812">Transmembrane</keyword>
<dbReference type="RefSeq" id="WP_123272375.1">
    <property type="nucleotide sequence ID" value="NZ_RJJQ01000017.1"/>
</dbReference>
<keyword evidence="2" id="KW-0472">Membrane</keyword>
<feature type="compositionally biased region" description="Pro residues" evidence="1">
    <location>
        <begin position="161"/>
        <end position="182"/>
    </location>
</feature>